<keyword evidence="1" id="KW-0812">Transmembrane</keyword>
<reference evidence="2" key="1">
    <citation type="submission" date="2023-03" db="EMBL/GenBank/DDBJ databases">
        <title>Massive genome expansion in bonnet fungi (Mycena s.s.) driven by repeated elements and novel gene families across ecological guilds.</title>
        <authorList>
            <consortium name="Lawrence Berkeley National Laboratory"/>
            <person name="Harder C.B."/>
            <person name="Miyauchi S."/>
            <person name="Viragh M."/>
            <person name="Kuo A."/>
            <person name="Thoen E."/>
            <person name="Andreopoulos B."/>
            <person name="Lu D."/>
            <person name="Skrede I."/>
            <person name="Drula E."/>
            <person name="Henrissat B."/>
            <person name="Morin E."/>
            <person name="Kohler A."/>
            <person name="Barry K."/>
            <person name="LaButti K."/>
            <person name="Morin E."/>
            <person name="Salamov A."/>
            <person name="Lipzen A."/>
            <person name="Mereny Z."/>
            <person name="Hegedus B."/>
            <person name="Baldrian P."/>
            <person name="Stursova M."/>
            <person name="Weitz H."/>
            <person name="Taylor A."/>
            <person name="Grigoriev I.V."/>
            <person name="Nagy L.G."/>
            <person name="Martin F."/>
            <person name="Kauserud H."/>
        </authorList>
    </citation>
    <scope>NUCLEOTIDE SEQUENCE</scope>
    <source>
        <strain evidence="2">CBHHK188m</strain>
    </source>
</reference>
<comment type="caution">
    <text evidence="2">The sequence shown here is derived from an EMBL/GenBank/DDBJ whole genome shotgun (WGS) entry which is preliminary data.</text>
</comment>
<evidence type="ECO:0000256" key="1">
    <source>
        <dbReference type="SAM" id="Phobius"/>
    </source>
</evidence>
<evidence type="ECO:0000313" key="3">
    <source>
        <dbReference type="Proteomes" id="UP001215280"/>
    </source>
</evidence>
<accession>A0AAD7NE08</accession>
<feature type="non-terminal residue" evidence="2">
    <location>
        <position position="1"/>
    </location>
</feature>
<proteinExistence type="predicted"/>
<feature type="transmembrane region" description="Helical" evidence="1">
    <location>
        <begin position="12"/>
        <end position="34"/>
    </location>
</feature>
<organism evidence="2 3">
    <name type="scientific">Mycena maculata</name>
    <dbReference type="NCBI Taxonomy" id="230809"/>
    <lineage>
        <taxon>Eukaryota</taxon>
        <taxon>Fungi</taxon>
        <taxon>Dikarya</taxon>
        <taxon>Basidiomycota</taxon>
        <taxon>Agaricomycotina</taxon>
        <taxon>Agaricomycetes</taxon>
        <taxon>Agaricomycetidae</taxon>
        <taxon>Agaricales</taxon>
        <taxon>Marasmiineae</taxon>
        <taxon>Mycenaceae</taxon>
        <taxon>Mycena</taxon>
    </lineage>
</organism>
<protein>
    <submittedName>
        <fullName evidence="2">Uncharacterized protein</fullName>
    </submittedName>
</protein>
<keyword evidence="1" id="KW-0472">Membrane</keyword>
<sequence length="62" mass="6847">QLKSPTTAAVHVNTLCVSIGLLTGMLRIVVVIVIRTHSDSYFTLTHCFVLMVPFVVMTPLYV</sequence>
<keyword evidence="1" id="KW-1133">Transmembrane helix</keyword>
<dbReference type="AlphaFoldDB" id="A0AAD7NE08"/>
<name>A0AAD7NE08_9AGAR</name>
<dbReference type="Proteomes" id="UP001215280">
    <property type="component" value="Unassembled WGS sequence"/>
</dbReference>
<feature type="transmembrane region" description="Helical" evidence="1">
    <location>
        <begin position="41"/>
        <end position="61"/>
    </location>
</feature>
<dbReference type="EMBL" id="JARJLG010000056">
    <property type="protein sequence ID" value="KAJ7758084.1"/>
    <property type="molecule type" value="Genomic_DNA"/>
</dbReference>
<keyword evidence="3" id="KW-1185">Reference proteome</keyword>
<evidence type="ECO:0000313" key="2">
    <source>
        <dbReference type="EMBL" id="KAJ7758084.1"/>
    </source>
</evidence>
<gene>
    <name evidence="2" type="ORF">DFH07DRAFT_818614</name>
</gene>